<organism evidence="13 14">
    <name type="scientific">Bombus terrestris</name>
    <name type="common">Buff-tailed bumblebee</name>
    <name type="synonym">Apis terrestris</name>
    <dbReference type="NCBI Taxonomy" id="30195"/>
    <lineage>
        <taxon>Eukaryota</taxon>
        <taxon>Metazoa</taxon>
        <taxon>Ecdysozoa</taxon>
        <taxon>Arthropoda</taxon>
        <taxon>Hexapoda</taxon>
        <taxon>Insecta</taxon>
        <taxon>Pterygota</taxon>
        <taxon>Neoptera</taxon>
        <taxon>Endopterygota</taxon>
        <taxon>Hymenoptera</taxon>
        <taxon>Apocrita</taxon>
        <taxon>Aculeata</taxon>
        <taxon>Apoidea</taxon>
        <taxon>Anthophila</taxon>
        <taxon>Apidae</taxon>
        <taxon>Bombus</taxon>
        <taxon>Bombus</taxon>
    </lineage>
</organism>
<dbReference type="GeneID" id="100651403"/>
<dbReference type="PROSITE" id="PS00133">
    <property type="entry name" value="CARBOXYPEPT_ZN_2"/>
    <property type="match status" value="2"/>
</dbReference>
<keyword evidence="13" id="KW-1185">Reference proteome</keyword>
<feature type="domain" description="Peptidase M14" evidence="12">
    <location>
        <begin position="40"/>
        <end position="340"/>
    </location>
</feature>
<gene>
    <name evidence="14" type="primary">LOC100651403</name>
</gene>
<reference evidence="14" key="1">
    <citation type="submission" date="2025-08" db="UniProtKB">
        <authorList>
            <consortium name="RefSeq"/>
        </authorList>
    </citation>
    <scope>IDENTIFICATION</scope>
</reference>
<evidence type="ECO:0000256" key="7">
    <source>
        <dbReference type="ARBA" id="ARBA00022833"/>
    </source>
</evidence>
<evidence type="ECO:0000313" key="14">
    <source>
        <dbReference type="RefSeq" id="XP_003396056.1"/>
    </source>
</evidence>
<proteinExistence type="inferred from homology"/>
<evidence type="ECO:0000256" key="9">
    <source>
        <dbReference type="PROSITE-ProRule" id="PRU01379"/>
    </source>
</evidence>
<dbReference type="PANTHER" id="PTHR11532">
    <property type="entry name" value="PROTEASE M14 CARBOXYPEPTIDASE"/>
    <property type="match status" value="1"/>
</dbReference>
<keyword evidence="7" id="KW-0862">Zinc</keyword>
<evidence type="ECO:0000259" key="12">
    <source>
        <dbReference type="PROSITE" id="PS52035"/>
    </source>
</evidence>
<feature type="transmembrane region" description="Helical" evidence="11">
    <location>
        <begin position="1566"/>
        <end position="1590"/>
    </location>
</feature>
<dbReference type="PRINTS" id="PR00765">
    <property type="entry name" value="CRBOXYPTASEA"/>
</dbReference>
<evidence type="ECO:0000256" key="11">
    <source>
        <dbReference type="SAM" id="Phobius"/>
    </source>
</evidence>
<evidence type="ECO:0000256" key="1">
    <source>
        <dbReference type="ARBA" id="ARBA00001947"/>
    </source>
</evidence>
<keyword evidence="11" id="KW-0472">Membrane</keyword>
<dbReference type="FunFam" id="3.40.630.10:FF:000020">
    <property type="entry name" value="Carboxypeptidase D"/>
    <property type="match status" value="2"/>
</dbReference>
<dbReference type="InterPro" id="IPR057247">
    <property type="entry name" value="CARBOXYPEPT_ZN_2"/>
</dbReference>
<keyword evidence="11" id="KW-0812">Transmembrane</keyword>
<comment type="caution">
    <text evidence="9">Lacks conserved residue(s) required for the propagation of feature annotation.</text>
</comment>
<dbReference type="SUPFAM" id="SSF49464">
    <property type="entry name" value="Carboxypeptidase regulatory domain-like"/>
    <property type="match status" value="4"/>
</dbReference>
<dbReference type="InterPro" id="IPR050753">
    <property type="entry name" value="Peptidase_M14_domain"/>
</dbReference>
<keyword evidence="3 14" id="KW-0121">Carboxypeptidase</keyword>
<dbReference type="Gene3D" id="3.40.630.10">
    <property type="entry name" value="Zn peptidases"/>
    <property type="match status" value="4"/>
</dbReference>
<evidence type="ECO:0000256" key="5">
    <source>
        <dbReference type="ARBA" id="ARBA00022723"/>
    </source>
</evidence>
<dbReference type="GO" id="GO:0016485">
    <property type="term" value="P:protein processing"/>
    <property type="evidence" value="ECO:0007669"/>
    <property type="project" value="TreeGrafter"/>
</dbReference>
<accession>A0A9B0BXQ7</accession>
<evidence type="ECO:0000256" key="6">
    <source>
        <dbReference type="ARBA" id="ARBA00022801"/>
    </source>
</evidence>
<dbReference type="GO" id="GO:0006518">
    <property type="term" value="P:peptide metabolic process"/>
    <property type="evidence" value="ECO:0007669"/>
    <property type="project" value="TreeGrafter"/>
</dbReference>
<feature type="compositionally biased region" description="Basic and acidic residues" evidence="10">
    <location>
        <begin position="1659"/>
        <end position="1676"/>
    </location>
</feature>
<name>A0A9B0BXQ7_BOMTE</name>
<keyword evidence="6" id="KW-0378">Hydrolase</keyword>
<dbReference type="InterPro" id="IPR057246">
    <property type="entry name" value="CARBOXYPEPT_ZN_1"/>
</dbReference>
<dbReference type="CTD" id="30998"/>
<dbReference type="OrthoDB" id="10249045at2759"/>
<dbReference type="PANTHER" id="PTHR11532:SF62">
    <property type="entry name" value="CARBOXYPEPTIDASE D"/>
    <property type="match status" value="1"/>
</dbReference>
<sequence>MVHARIIYNIVLLFFLIIGIINGFVINSDNKLDEDFVIPHYTNYEELQQLFNSLVLKYPNLARVFSIGKSVEGRDLLVIEISENVKERKLCEPMVKYVANMHGDEAVGRELLVYLAQYLLKNYGKDERITKLVNNTDIYLMPSMNPDGFEKSVEGKCESRKDFSGRENANHVDLNRNFPDQFNRRTNYLQQGGTILDGRQNETVAMMTWIATEPFVLSGNLHGGAVVASYPYDSGIQGSCCIESKSPDDELFKYLAHTYADNHPQMRTGTACSSDVFQGGVTNGAYWYEVVGGMQDFNYARSNALEITFELSCCKYPYASEMPEYWRLNKESLIKYLEQAHIGVTGLVRDINGQPIEGATIIVHGINHNVSTTHHGEYWRLLLPGTYNIHAEAWAYHPSEQINVTVKSDEPTIVNFTLTQDTYDDQGKLKSDKVEEFIRPTDKYGFFHDTEFKHHNYIAMEKFLKELNLNYPNITRLYSIGESVKGRQLYVMEITENPGKHSQNKPEVKYIGNMHGNEVVGREILLMLLKFLCENFGNDKRVTKILKNVRLHVMPSMNPDGYEISREENIYEGRTNAKNVDLNRNFPDQYETNNYNKEPEPETKAVMNWIASIPFVLSANFHGGALVANYPYDNKPEYMYDNENLSPDDKVFKALALAYSNAHPRMHLGEPCPSFLNGRLNTVQSVLEKSFPNGITNGAAWYSVNGGMQDYNYVHSNDFEITIEVGCTKFPNATELPEYWLQNREPLLRLIEMSHKGIHGVIRSSIGNPIPHAKISIEGIKHDIYTANDGDYWRLLVPGKYNVTASAVGYESQTQIAVVSDNVNIGEGVILDFSLMRDDPQHWSSAYDFRLTTNLDNIYLTNVELSDKFNQLENDQPNIAEFQAQGESLISIDIRSLKVTHNVGAPEENKYHIGLIGGLFASQPIGREMLLRLATHILKGNQIGDPPIERILKNSVLHFVPYIDPGFDNIVPNAQECNPIVDDEIGKRLLLQNNNATSDKLNMITNTFKTMLSNEEYDVIIILGSGALEVSYTDDSLNVYKTLAKNYEHSIQKETCSFINNDVKKVQNYIQNQYKIPTISINMACCKYPLPGSIPTIWRENLLPLKQLIQSLTTGVRAVVTDTNYAPLRETVVKVGTNSYHVSKNMAYFKIILLPGEYSLTFVCEGYIEQSIKVHVDDKNITDLHIKLTKRHVEKAEHQKYDNDQETNVVNQVLIDLNNKYSQLSTLHIIGKSQTGTRIICLEIGTEGNYKSIGRPSIAFVAGISNGAPVTSKILLHFATYLLDRYRKDSRITNYLDKFTIYIAPDLSQNSNDNQTCDSFIVNNLQFPISDRLSTEASTLINWFKNINAVLAINLNIGLQHIEIPFAGKYGKIFEQIYNTDDNDVLQDLASLYTKHKMNITFKNPECDHDLNIDSNGIIHAGMGISGRREHSLMDYLYLNTSTLMLDVYVTCCNTDDSRNIWEDNKASLLMMIEKLNEGVKGFVLNENNEPLENAILSYNKSMHHVKSGINGAYWLLFKPGTHIVSASASGYIQQTKLFITSDVHSVSHLIFKLKYDDNFLGMPRIVFIVLITTVCLGIIACSIFICAYCKSSKNLNKNNWNGYAFSLLKDGTSFFDDDEKEIEIFRRPLNGHMQPNEVTKPYFDDDNISSSEDASDLEFIRPGREWEEETNKEHR</sequence>
<dbReference type="Proteomes" id="UP000835206">
    <property type="component" value="Chromosome 6"/>
</dbReference>
<dbReference type="Gene3D" id="2.60.40.1120">
    <property type="entry name" value="Carboxypeptidase-like, regulatory domain"/>
    <property type="match status" value="4"/>
</dbReference>
<evidence type="ECO:0000313" key="13">
    <source>
        <dbReference type="Proteomes" id="UP000835206"/>
    </source>
</evidence>
<comment type="similarity">
    <text evidence="2 9">Belongs to the peptidase M14 family.</text>
</comment>
<dbReference type="PROSITE" id="PS00132">
    <property type="entry name" value="CARBOXYPEPT_ZN_1"/>
    <property type="match status" value="2"/>
</dbReference>
<dbReference type="InterPro" id="IPR008969">
    <property type="entry name" value="CarboxyPept-like_regulatory"/>
</dbReference>
<dbReference type="GO" id="GO:0008270">
    <property type="term" value="F:zinc ion binding"/>
    <property type="evidence" value="ECO:0007669"/>
    <property type="project" value="InterPro"/>
</dbReference>
<feature type="active site" description="Proton donor/acceptor" evidence="9">
    <location>
        <position position="310"/>
    </location>
</feature>
<dbReference type="RefSeq" id="XP_003396056.1">
    <property type="nucleotide sequence ID" value="XM_003396008.4"/>
</dbReference>
<evidence type="ECO:0000256" key="8">
    <source>
        <dbReference type="ARBA" id="ARBA00023180"/>
    </source>
</evidence>
<feature type="active site" description="Proton donor/acceptor" evidence="9">
    <location>
        <position position="724"/>
    </location>
</feature>
<dbReference type="CDD" id="cd03868">
    <property type="entry name" value="M14_CPD_I"/>
    <property type="match status" value="1"/>
</dbReference>
<dbReference type="PROSITE" id="PS52035">
    <property type="entry name" value="PEPTIDASE_M14"/>
    <property type="match status" value="3"/>
</dbReference>
<feature type="domain" description="Peptidase M14" evidence="12">
    <location>
        <begin position="453"/>
        <end position="754"/>
    </location>
</feature>
<dbReference type="GO" id="GO:0005615">
    <property type="term" value="C:extracellular space"/>
    <property type="evidence" value="ECO:0007669"/>
    <property type="project" value="TreeGrafter"/>
</dbReference>
<dbReference type="Pfam" id="PF13620">
    <property type="entry name" value="CarboxypepD_reg"/>
    <property type="match status" value="2"/>
</dbReference>
<evidence type="ECO:0000256" key="3">
    <source>
        <dbReference type="ARBA" id="ARBA00022645"/>
    </source>
</evidence>
<evidence type="ECO:0000256" key="4">
    <source>
        <dbReference type="ARBA" id="ARBA00022670"/>
    </source>
</evidence>
<dbReference type="KEGG" id="bter:100651403"/>
<dbReference type="CDD" id="cd11308">
    <property type="entry name" value="Peptidase_M14NE-CP-C_like"/>
    <property type="match status" value="3"/>
</dbReference>
<dbReference type="SUPFAM" id="SSF53187">
    <property type="entry name" value="Zn-dependent exopeptidases"/>
    <property type="match status" value="4"/>
</dbReference>
<dbReference type="CDD" id="cd03858">
    <property type="entry name" value="M14_CP_N-E_like"/>
    <property type="match status" value="1"/>
</dbReference>
<feature type="transmembrane region" description="Helical" evidence="11">
    <location>
        <begin position="7"/>
        <end position="26"/>
    </location>
</feature>
<evidence type="ECO:0000256" key="10">
    <source>
        <dbReference type="SAM" id="MobiDB-lite"/>
    </source>
</evidence>
<keyword evidence="8" id="KW-0325">Glycoprotein</keyword>
<keyword evidence="4" id="KW-0645">Protease</keyword>
<dbReference type="Pfam" id="PF00246">
    <property type="entry name" value="Peptidase_M14"/>
    <property type="match status" value="4"/>
</dbReference>
<keyword evidence="5" id="KW-0479">Metal-binding</keyword>
<dbReference type="FunFam" id="2.60.40.1120:FF:000016">
    <property type="entry name" value="carboxypeptidase D isoform X2"/>
    <property type="match status" value="1"/>
</dbReference>
<feature type="region of interest" description="Disordered" evidence="10">
    <location>
        <begin position="1634"/>
        <end position="1676"/>
    </location>
</feature>
<dbReference type="SMART" id="SM00631">
    <property type="entry name" value="Zn_pept"/>
    <property type="match status" value="2"/>
</dbReference>
<feature type="domain" description="Peptidase M14" evidence="12">
    <location>
        <begin position="1200"/>
        <end position="1476"/>
    </location>
</feature>
<evidence type="ECO:0000256" key="2">
    <source>
        <dbReference type="ARBA" id="ARBA00005988"/>
    </source>
</evidence>
<protein>
    <submittedName>
        <fullName evidence="14">Carboxypeptidase D isoform X1</fullName>
    </submittedName>
</protein>
<comment type="cofactor">
    <cofactor evidence="1">
        <name>Zn(2+)</name>
        <dbReference type="ChEBI" id="CHEBI:29105"/>
    </cofactor>
</comment>
<dbReference type="GO" id="GO:0004181">
    <property type="term" value="F:metallocarboxypeptidase activity"/>
    <property type="evidence" value="ECO:0007669"/>
    <property type="project" value="InterPro"/>
</dbReference>
<keyword evidence="11" id="KW-1133">Transmembrane helix</keyword>
<dbReference type="InterPro" id="IPR000834">
    <property type="entry name" value="Peptidase_M14"/>
</dbReference>